<protein>
    <submittedName>
        <fullName evidence="1">Uncharacterized protein</fullName>
    </submittedName>
</protein>
<gene>
    <name evidence="1" type="ORF">NM688_g3103</name>
</gene>
<name>A0ACC1T6T7_9APHY</name>
<proteinExistence type="predicted"/>
<sequence>MSETTIEKAIAYAAEERVVYQASFAVIALIIYEHLITLDSEIKSMWRTQWSWSRCIFLFNRCKIINYLGYIIGVCQIITIALFSALRTYAFCSANIAIPSLVFALNLLPLATDLVRAMFQPSRKLTGIEISDHMTLSSRVSVILADTIVLVVTWLKTLRPGLAALRTDGAMRLVTLVLRDGTIYFIAMLAMNVAMIVLTEVPTTKLNDPISLFITSLTPILISRFLLNLRRADEASMATDPSISEGIYSTWRVSDSKILGDLGQPLDYESEAQDKADEPEPETGACAIETVQTDIA</sequence>
<comment type="caution">
    <text evidence="1">The sequence shown here is derived from an EMBL/GenBank/DDBJ whole genome shotgun (WGS) entry which is preliminary data.</text>
</comment>
<evidence type="ECO:0000313" key="2">
    <source>
        <dbReference type="Proteomes" id="UP001148662"/>
    </source>
</evidence>
<dbReference type="EMBL" id="JANHOG010000429">
    <property type="protein sequence ID" value="KAJ3554450.1"/>
    <property type="molecule type" value="Genomic_DNA"/>
</dbReference>
<organism evidence="1 2">
    <name type="scientific">Phlebia brevispora</name>
    <dbReference type="NCBI Taxonomy" id="194682"/>
    <lineage>
        <taxon>Eukaryota</taxon>
        <taxon>Fungi</taxon>
        <taxon>Dikarya</taxon>
        <taxon>Basidiomycota</taxon>
        <taxon>Agaricomycotina</taxon>
        <taxon>Agaricomycetes</taxon>
        <taxon>Polyporales</taxon>
        <taxon>Meruliaceae</taxon>
        <taxon>Phlebia</taxon>
    </lineage>
</organism>
<reference evidence="1" key="1">
    <citation type="submission" date="2022-07" db="EMBL/GenBank/DDBJ databases">
        <title>Genome Sequence of Phlebia brevispora.</title>
        <authorList>
            <person name="Buettner E."/>
        </authorList>
    </citation>
    <scope>NUCLEOTIDE SEQUENCE</scope>
    <source>
        <strain evidence="1">MPL23</strain>
    </source>
</reference>
<evidence type="ECO:0000313" key="1">
    <source>
        <dbReference type="EMBL" id="KAJ3554450.1"/>
    </source>
</evidence>
<keyword evidence="2" id="KW-1185">Reference proteome</keyword>
<accession>A0ACC1T6T7</accession>
<dbReference type="Proteomes" id="UP001148662">
    <property type="component" value="Unassembled WGS sequence"/>
</dbReference>